<evidence type="ECO:0000256" key="3">
    <source>
        <dbReference type="ARBA" id="ARBA00022989"/>
    </source>
</evidence>
<evidence type="ECO:0000256" key="1">
    <source>
        <dbReference type="ARBA" id="ARBA00004141"/>
    </source>
</evidence>
<evidence type="ECO:0000256" key="4">
    <source>
        <dbReference type="ARBA" id="ARBA00023136"/>
    </source>
</evidence>
<evidence type="ECO:0000259" key="6">
    <source>
        <dbReference type="PROSITE" id="PS50850"/>
    </source>
</evidence>
<dbReference type="Proteomes" id="UP000261520">
    <property type="component" value="Unplaced"/>
</dbReference>
<feature type="domain" description="Major facilitator superfamily (MFS) profile" evidence="6">
    <location>
        <begin position="23"/>
        <end position="507"/>
    </location>
</feature>
<dbReference type="GO" id="GO:0022857">
    <property type="term" value="F:transmembrane transporter activity"/>
    <property type="evidence" value="ECO:0007669"/>
    <property type="project" value="InterPro"/>
</dbReference>
<dbReference type="Pfam" id="PF00083">
    <property type="entry name" value="Sugar_tr"/>
    <property type="match status" value="1"/>
</dbReference>
<keyword evidence="3 5" id="KW-1133">Transmembrane helix</keyword>
<dbReference type="PANTHER" id="PTHR24064">
    <property type="entry name" value="SOLUTE CARRIER FAMILY 22 MEMBER"/>
    <property type="match status" value="1"/>
</dbReference>
<dbReference type="InterPro" id="IPR005828">
    <property type="entry name" value="MFS_sugar_transport-like"/>
</dbReference>
<evidence type="ECO:0000256" key="2">
    <source>
        <dbReference type="ARBA" id="ARBA00022692"/>
    </source>
</evidence>
<feature type="transmembrane region" description="Helical" evidence="5">
    <location>
        <begin position="420"/>
        <end position="442"/>
    </location>
</feature>
<feature type="transmembrane region" description="Helical" evidence="5">
    <location>
        <begin position="454"/>
        <end position="476"/>
    </location>
</feature>
<organism evidence="7 8">
    <name type="scientific">Periophthalmus magnuspinnatus</name>
    <dbReference type="NCBI Taxonomy" id="409849"/>
    <lineage>
        <taxon>Eukaryota</taxon>
        <taxon>Metazoa</taxon>
        <taxon>Chordata</taxon>
        <taxon>Craniata</taxon>
        <taxon>Vertebrata</taxon>
        <taxon>Euteleostomi</taxon>
        <taxon>Actinopterygii</taxon>
        <taxon>Neopterygii</taxon>
        <taxon>Teleostei</taxon>
        <taxon>Neoteleostei</taxon>
        <taxon>Acanthomorphata</taxon>
        <taxon>Gobiaria</taxon>
        <taxon>Gobiiformes</taxon>
        <taxon>Gobioidei</taxon>
        <taxon>Gobiidae</taxon>
        <taxon>Oxudercinae</taxon>
        <taxon>Periophthalmus</taxon>
    </lineage>
</organism>
<evidence type="ECO:0000313" key="7">
    <source>
        <dbReference type="Ensembl" id="ENSPMGP00000016939.1"/>
    </source>
</evidence>
<feature type="transmembrane region" description="Helical" evidence="5">
    <location>
        <begin position="200"/>
        <end position="222"/>
    </location>
</feature>
<sequence length="539" mass="59755">MSQYDYDKSTAFLGEWESYQWRVLLLLSLTIVPSGFTGLSIVFLGDTPAHRCHIPAAANLSAAWVNISIPPEPERTGESGAAEPSQCARYKLHALREFTERGLEPGDVNVSGLETEPCLDGWDYDTSVYTSTIITEWDLVCDDSWKNPLTSSINFCGVLAGSFVSGQLSDRFGRKVVLFASLALSNVTSFLQIFSPSWPVFCAFYFVIGMGRISSYVTAFVLGMEVLSPRVRTAFSTAGVCLFFAAGYMLLPLFAFFLRDWKNLLLGLTLPSLALVPLWWYVPESPRWLLSQGRIQEAEVLIEKAAKINKMDAPQIIFKSLQVKNDIRLKTHDIIIDTWCCTCMNSVTIAYYGLSLNTSNLHGDVYFNCFLSALVEVPAYVLSWVMFHWCPRRLCLSSSLVLCGGFLLLIPFIPQNLTSFAVALEMLGKFGVTTAFTIIYAFTAELYPTVLRNTALATCSMAARLGSIIAPYFIYLGRFWVSLPYVLMGALTVLTGALSLLLPESRGLPLPETVGQMQSEVRVQPQPKVKTVDLSLVLS</sequence>
<dbReference type="GO" id="GO:0016020">
    <property type="term" value="C:membrane"/>
    <property type="evidence" value="ECO:0007669"/>
    <property type="project" value="UniProtKB-SubCell"/>
</dbReference>
<evidence type="ECO:0000313" key="8">
    <source>
        <dbReference type="Proteomes" id="UP000261520"/>
    </source>
</evidence>
<dbReference type="PROSITE" id="PS00216">
    <property type="entry name" value="SUGAR_TRANSPORT_1"/>
    <property type="match status" value="1"/>
</dbReference>
<dbReference type="InterPro" id="IPR005829">
    <property type="entry name" value="Sugar_transporter_CS"/>
</dbReference>
<comment type="subcellular location">
    <subcellularLocation>
        <location evidence="1">Membrane</location>
        <topology evidence="1">Multi-pass membrane protein</topology>
    </subcellularLocation>
</comment>
<feature type="transmembrane region" description="Helical" evidence="5">
    <location>
        <begin position="365"/>
        <end position="387"/>
    </location>
</feature>
<proteinExistence type="predicted"/>
<feature type="transmembrane region" description="Helical" evidence="5">
    <location>
        <begin position="234"/>
        <end position="258"/>
    </location>
</feature>
<dbReference type="InterPro" id="IPR036259">
    <property type="entry name" value="MFS_trans_sf"/>
</dbReference>
<dbReference type="SUPFAM" id="SSF103473">
    <property type="entry name" value="MFS general substrate transporter"/>
    <property type="match status" value="1"/>
</dbReference>
<protein>
    <recommendedName>
        <fullName evidence="6">Major facilitator superfamily (MFS) profile domain-containing protein</fullName>
    </recommendedName>
</protein>
<evidence type="ECO:0000256" key="5">
    <source>
        <dbReference type="SAM" id="Phobius"/>
    </source>
</evidence>
<keyword evidence="2 5" id="KW-0812">Transmembrane</keyword>
<reference evidence="7" key="1">
    <citation type="submission" date="2025-08" db="UniProtKB">
        <authorList>
            <consortium name="Ensembl"/>
        </authorList>
    </citation>
    <scope>IDENTIFICATION</scope>
</reference>
<name>A0A3B4AJZ2_9GOBI</name>
<keyword evidence="4 5" id="KW-0472">Membrane</keyword>
<dbReference type="InterPro" id="IPR020846">
    <property type="entry name" value="MFS_dom"/>
</dbReference>
<dbReference type="PROSITE" id="PS50850">
    <property type="entry name" value="MFS"/>
    <property type="match status" value="1"/>
</dbReference>
<dbReference type="Gene3D" id="1.20.1250.20">
    <property type="entry name" value="MFS general substrate transporter like domains"/>
    <property type="match status" value="1"/>
</dbReference>
<feature type="transmembrane region" description="Helical" evidence="5">
    <location>
        <begin position="264"/>
        <end position="282"/>
    </location>
</feature>
<feature type="transmembrane region" description="Helical" evidence="5">
    <location>
        <begin position="394"/>
        <end position="414"/>
    </location>
</feature>
<keyword evidence="8" id="KW-1185">Reference proteome</keyword>
<dbReference type="Ensembl" id="ENSPMGT00000018084.1">
    <property type="protein sequence ID" value="ENSPMGP00000016939.1"/>
    <property type="gene ID" value="ENSPMGG00000013881.1"/>
</dbReference>
<dbReference type="AlphaFoldDB" id="A0A3B4AJZ2"/>
<reference evidence="7" key="2">
    <citation type="submission" date="2025-09" db="UniProtKB">
        <authorList>
            <consortium name="Ensembl"/>
        </authorList>
    </citation>
    <scope>IDENTIFICATION</scope>
</reference>
<accession>A0A3B4AJZ2</accession>
<feature type="transmembrane region" description="Helical" evidence="5">
    <location>
        <begin position="20"/>
        <end position="44"/>
    </location>
</feature>
<feature type="transmembrane region" description="Helical" evidence="5">
    <location>
        <begin position="482"/>
        <end position="502"/>
    </location>
</feature>